<accession>A0AAV2HGK4</accession>
<reference evidence="5 6" key="1">
    <citation type="submission" date="2024-04" db="EMBL/GenBank/DDBJ databases">
        <authorList>
            <consortium name="Genoscope - CEA"/>
            <person name="William W."/>
        </authorList>
    </citation>
    <scope>NUCLEOTIDE SEQUENCE [LARGE SCALE GENOMIC DNA]</scope>
</reference>
<dbReference type="InterPro" id="IPR004094">
    <property type="entry name" value="Antistasin-like"/>
</dbReference>
<dbReference type="Proteomes" id="UP001497497">
    <property type="component" value="Unassembled WGS sequence"/>
</dbReference>
<keyword evidence="1" id="KW-0646">Protease inhibitor</keyword>
<dbReference type="GO" id="GO:0004867">
    <property type="term" value="F:serine-type endopeptidase inhibitor activity"/>
    <property type="evidence" value="ECO:0007669"/>
    <property type="project" value="UniProtKB-KW"/>
</dbReference>
<dbReference type="AlphaFoldDB" id="A0AAV2HGK4"/>
<keyword evidence="6" id="KW-1185">Reference proteome</keyword>
<dbReference type="EMBL" id="CAXITT010000126">
    <property type="protein sequence ID" value="CAL1532844.1"/>
    <property type="molecule type" value="Genomic_DNA"/>
</dbReference>
<proteinExistence type="predicted"/>
<feature type="signal peptide" evidence="3">
    <location>
        <begin position="1"/>
        <end position="21"/>
    </location>
</feature>
<evidence type="ECO:0000256" key="3">
    <source>
        <dbReference type="SAM" id="SignalP"/>
    </source>
</evidence>
<sequence length="117" mass="12516">MKSLCLLSVFGCFFLVNSALGQLIAFTDCPPLPPCARPPSGCHHTTDENGCMTCHIMCPRKACPPVCDNVCLNGHALDANGCETCACNPDVPFLECHTWMKCAQGVCPYACSCQPNC</sequence>
<evidence type="ECO:0000256" key="2">
    <source>
        <dbReference type="ARBA" id="ARBA00022900"/>
    </source>
</evidence>
<feature type="domain" description="Antistasin-like" evidence="4">
    <location>
        <begin position="63"/>
        <end position="87"/>
    </location>
</feature>
<gene>
    <name evidence="5" type="ORF">GSLYS_00006862001</name>
</gene>
<keyword evidence="2" id="KW-0722">Serine protease inhibitor</keyword>
<dbReference type="Pfam" id="PF02822">
    <property type="entry name" value="Antistasin"/>
    <property type="match status" value="1"/>
</dbReference>
<evidence type="ECO:0000313" key="6">
    <source>
        <dbReference type="Proteomes" id="UP001497497"/>
    </source>
</evidence>
<evidence type="ECO:0000259" key="4">
    <source>
        <dbReference type="Pfam" id="PF02822"/>
    </source>
</evidence>
<comment type="caution">
    <text evidence="5">The sequence shown here is derived from an EMBL/GenBank/DDBJ whole genome shotgun (WGS) entry which is preliminary data.</text>
</comment>
<name>A0AAV2HGK4_LYMST</name>
<organism evidence="5 6">
    <name type="scientific">Lymnaea stagnalis</name>
    <name type="common">Great pond snail</name>
    <name type="synonym">Helix stagnalis</name>
    <dbReference type="NCBI Taxonomy" id="6523"/>
    <lineage>
        <taxon>Eukaryota</taxon>
        <taxon>Metazoa</taxon>
        <taxon>Spiralia</taxon>
        <taxon>Lophotrochozoa</taxon>
        <taxon>Mollusca</taxon>
        <taxon>Gastropoda</taxon>
        <taxon>Heterobranchia</taxon>
        <taxon>Euthyneura</taxon>
        <taxon>Panpulmonata</taxon>
        <taxon>Hygrophila</taxon>
        <taxon>Lymnaeoidea</taxon>
        <taxon>Lymnaeidae</taxon>
        <taxon>Lymnaea</taxon>
    </lineage>
</organism>
<evidence type="ECO:0000256" key="1">
    <source>
        <dbReference type="ARBA" id="ARBA00022690"/>
    </source>
</evidence>
<protein>
    <recommendedName>
        <fullName evidence="4">Antistasin-like domain-containing protein</fullName>
    </recommendedName>
</protein>
<keyword evidence="3" id="KW-0732">Signal</keyword>
<evidence type="ECO:0000313" key="5">
    <source>
        <dbReference type="EMBL" id="CAL1532844.1"/>
    </source>
</evidence>
<dbReference type="Gene3D" id="2.10.22.10">
    <property type="entry name" value="Antistasin, domain 1"/>
    <property type="match status" value="1"/>
</dbReference>
<feature type="chain" id="PRO_5043864327" description="Antistasin-like domain-containing protein" evidence="3">
    <location>
        <begin position="22"/>
        <end position="117"/>
    </location>
</feature>